<dbReference type="AlphaFoldDB" id="B6IH35"/>
<reference evidence="2 3" key="1">
    <citation type="journal article" date="2003" name="PLoS Biol.">
        <title>The genome sequence of Caenorhabditis briggsae: a platform for comparative genomics.</title>
        <authorList>
            <person name="Stein L.D."/>
            <person name="Bao Z."/>
            <person name="Blasiar D."/>
            <person name="Blumenthal T."/>
            <person name="Brent M.R."/>
            <person name="Chen N."/>
            <person name="Chinwalla A."/>
            <person name="Clarke L."/>
            <person name="Clee C."/>
            <person name="Coghlan A."/>
            <person name="Coulson A."/>
            <person name="D'Eustachio P."/>
            <person name="Fitch D.H."/>
            <person name="Fulton L.A."/>
            <person name="Fulton R.E."/>
            <person name="Griffiths-Jones S."/>
            <person name="Harris T.W."/>
            <person name="Hillier L.W."/>
            <person name="Kamath R."/>
            <person name="Kuwabara P.E."/>
            <person name="Mardis E.R."/>
            <person name="Marra M.A."/>
            <person name="Miner T.L."/>
            <person name="Minx P."/>
            <person name="Mullikin J.C."/>
            <person name="Plumb R.W."/>
            <person name="Rogers J."/>
            <person name="Schein J.E."/>
            <person name="Sohrmann M."/>
            <person name="Spieth J."/>
            <person name="Stajich J.E."/>
            <person name="Wei C."/>
            <person name="Willey D."/>
            <person name="Wilson R.K."/>
            <person name="Durbin R."/>
            <person name="Waterston R.H."/>
        </authorList>
    </citation>
    <scope>NUCLEOTIDE SEQUENCE [LARGE SCALE GENOMIC DNA]</scope>
    <source>
        <strain evidence="2 3">AF16</strain>
    </source>
</reference>
<organism evidence="2 3">
    <name type="scientific">Caenorhabditis briggsae</name>
    <dbReference type="NCBI Taxonomy" id="6238"/>
    <lineage>
        <taxon>Eukaryota</taxon>
        <taxon>Metazoa</taxon>
        <taxon>Ecdysozoa</taxon>
        <taxon>Nematoda</taxon>
        <taxon>Chromadorea</taxon>
        <taxon>Rhabditida</taxon>
        <taxon>Rhabditina</taxon>
        <taxon>Rhabditomorpha</taxon>
        <taxon>Rhabditoidea</taxon>
        <taxon>Rhabditidae</taxon>
        <taxon>Peloderinae</taxon>
        <taxon>Caenorhabditis</taxon>
    </lineage>
</organism>
<dbReference type="Proteomes" id="UP000008549">
    <property type="component" value="Unassembled WGS sequence"/>
</dbReference>
<feature type="region of interest" description="Disordered" evidence="1">
    <location>
        <begin position="1"/>
        <end position="31"/>
    </location>
</feature>
<reference evidence="2 3" key="2">
    <citation type="journal article" date="2011" name="PLoS Genet.">
        <title>Caenorhabditis briggsae recombinant inbred line genotypes reveal inter-strain incompatibility and the evolution of recombination.</title>
        <authorList>
            <person name="Ross J.A."/>
            <person name="Koboldt D.C."/>
            <person name="Staisch J.E."/>
            <person name="Chamberlin H.M."/>
            <person name="Gupta B.P."/>
            <person name="Miller R.D."/>
            <person name="Baird S.E."/>
            <person name="Haag E.S."/>
        </authorList>
    </citation>
    <scope>NUCLEOTIDE SEQUENCE [LARGE SCALE GENOMIC DNA]</scope>
    <source>
        <strain evidence="2 3">AF16</strain>
    </source>
</reference>
<dbReference type="InParanoid" id="B6IH35"/>
<dbReference type="RefSeq" id="XP_045098780.1">
    <property type="nucleotide sequence ID" value="XM_045236066.1"/>
</dbReference>
<sequence length="31" mass="3591">MMSHVIVVKMGSREKKKEESRPNRFEKKSGG</sequence>
<keyword evidence="3" id="KW-1185">Reference proteome</keyword>
<evidence type="ECO:0000313" key="2">
    <source>
        <dbReference type="EMBL" id="CAR99215.1"/>
    </source>
</evidence>
<name>B6IH35_CAEBR</name>
<dbReference type="GeneID" id="68917962"/>
<feature type="compositionally biased region" description="Basic and acidic residues" evidence="1">
    <location>
        <begin position="11"/>
        <end position="31"/>
    </location>
</feature>
<evidence type="ECO:0000313" key="3">
    <source>
        <dbReference type="Proteomes" id="UP000008549"/>
    </source>
</evidence>
<dbReference type="CTD" id="68917962"/>
<evidence type="ECO:0000256" key="1">
    <source>
        <dbReference type="SAM" id="MobiDB-lite"/>
    </source>
</evidence>
<protein>
    <submittedName>
        <fullName evidence="2">Protein CBG26484</fullName>
    </submittedName>
</protein>
<dbReference type="EMBL" id="HE601100">
    <property type="protein sequence ID" value="CAR99215.1"/>
    <property type="molecule type" value="Genomic_DNA"/>
</dbReference>
<dbReference type="HOGENOM" id="CLU_3399774_0_0_1"/>
<dbReference type="KEGG" id="cbr:CBG_26484"/>
<proteinExistence type="predicted"/>
<gene>
    <name evidence="2" type="ORF">CBG26484</name>
    <name evidence="2" type="ORF">CBG_26484</name>
</gene>
<accession>B6IH35</accession>